<proteinExistence type="inferred from homology"/>
<feature type="binding site" evidence="6">
    <location>
        <position position="111"/>
    </location>
    <ligand>
        <name>substrate</name>
    </ligand>
</feature>
<dbReference type="SUPFAM" id="SSF56601">
    <property type="entry name" value="beta-lactamase/transpeptidase-like"/>
    <property type="match status" value="1"/>
</dbReference>
<keyword evidence="4 6" id="KW-0378">Hydrolase</keyword>
<dbReference type="NCBIfam" id="NF002133">
    <property type="entry name" value="PRK00971.1-2"/>
    <property type="match status" value="1"/>
</dbReference>
<feature type="binding site" evidence="6">
    <location>
        <position position="161"/>
    </location>
    <ligand>
        <name>substrate</name>
    </ligand>
</feature>
<accession>A0A4R6UHF2</accession>
<protein>
    <recommendedName>
        <fullName evidence="3 6">Glutaminase</fullName>
        <ecNumber evidence="3 6">3.5.1.2</ecNumber>
    </recommendedName>
</protein>
<comment type="catalytic activity">
    <reaction evidence="5 6">
        <text>L-glutamine + H2O = L-glutamate + NH4(+)</text>
        <dbReference type="Rhea" id="RHEA:15889"/>
        <dbReference type="ChEBI" id="CHEBI:15377"/>
        <dbReference type="ChEBI" id="CHEBI:28938"/>
        <dbReference type="ChEBI" id="CHEBI:29985"/>
        <dbReference type="ChEBI" id="CHEBI:58359"/>
        <dbReference type="EC" id="3.5.1.2"/>
    </reaction>
</comment>
<evidence type="ECO:0000256" key="1">
    <source>
        <dbReference type="ARBA" id="ARBA00011076"/>
    </source>
</evidence>
<dbReference type="GO" id="GO:0006543">
    <property type="term" value="P:L-glutamine catabolic process"/>
    <property type="evidence" value="ECO:0007669"/>
    <property type="project" value="TreeGrafter"/>
</dbReference>
<evidence type="ECO:0000256" key="4">
    <source>
        <dbReference type="ARBA" id="ARBA00022801"/>
    </source>
</evidence>
<dbReference type="HAMAP" id="MF_00313">
    <property type="entry name" value="Glutaminase"/>
    <property type="match status" value="1"/>
</dbReference>
<gene>
    <name evidence="6" type="primary">glsA</name>
    <name evidence="7" type="ORF">EV696_11475</name>
</gene>
<dbReference type="NCBIfam" id="TIGR03814">
    <property type="entry name" value="Gln_ase"/>
    <property type="match status" value="1"/>
</dbReference>
<dbReference type="OrthoDB" id="9788822at2"/>
<dbReference type="EC" id="3.5.1.2" evidence="3 6"/>
<dbReference type="FunFam" id="3.40.710.10:FF:000005">
    <property type="entry name" value="Glutaminase"/>
    <property type="match status" value="1"/>
</dbReference>
<evidence type="ECO:0000256" key="2">
    <source>
        <dbReference type="ARBA" id="ARBA00011881"/>
    </source>
</evidence>
<dbReference type="GO" id="GO:0006537">
    <property type="term" value="P:glutamate biosynthetic process"/>
    <property type="evidence" value="ECO:0007669"/>
    <property type="project" value="TreeGrafter"/>
</dbReference>
<dbReference type="EMBL" id="SNYM01000014">
    <property type="protein sequence ID" value="TDQ46290.1"/>
    <property type="molecule type" value="Genomic_DNA"/>
</dbReference>
<dbReference type="PANTHER" id="PTHR12544">
    <property type="entry name" value="GLUTAMINASE"/>
    <property type="match status" value="1"/>
</dbReference>
<evidence type="ECO:0000256" key="6">
    <source>
        <dbReference type="HAMAP-Rule" id="MF_00313"/>
    </source>
</evidence>
<feature type="binding site" evidence="6">
    <location>
        <position position="154"/>
    </location>
    <ligand>
        <name>substrate</name>
    </ligand>
</feature>
<comment type="similarity">
    <text evidence="1 6">Belongs to the glutaminase family.</text>
</comment>
<evidence type="ECO:0000256" key="5">
    <source>
        <dbReference type="ARBA" id="ARBA00049534"/>
    </source>
</evidence>
<feature type="binding site" evidence="6">
    <location>
        <position position="185"/>
    </location>
    <ligand>
        <name>substrate</name>
    </ligand>
</feature>
<dbReference type="Pfam" id="PF04960">
    <property type="entry name" value="Glutaminase"/>
    <property type="match status" value="1"/>
</dbReference>
<evidence type="ECO:0000313" key="8">
    <source>
        <dbReference type="Proteomes" id="UP000295375"/>
    </source>
</evidence>
<keyword evidence="6" id="KW-0007">Acetylation</keyword>
<comment type="subunit">
    <text evidence="2 6">Homotetramer.</text>
</comment>
<dbReference type="Gene3D" id="3.40.710.10">
    <property type="entry name" value="DD-peptidase/beta-lactamase superfamily"/>
    <property type="match status" value="1"/>
</dbReference>
<name>A0A4R6UHF2_9GAMM</name>
<dbReference type="InterPro" id="IPR012338">
    <property type="entry name" value="Beta-lactam/transpept-like"/>
</dbReference>
<dbReference type="PANTHER" id="PTHR12544:SF29">
    <property type="entry name" value="GLUTAMINASE"/>
    <property type="match status" value="1"/>
</dbReference>
<keyword evidence="8" id="KW-1185">Reference proteome</keyword>
<dbReference type="AlphaFoldDB" id="A0A4R6UHF2"/>
<dbReference type="Proteomes" id="UP000295375">
    <property type="component" value="Unassembled WGS sequence"/>
</dbReference>
<sequence>MNELLSRIAEQCRAEADNGKVANYIPALANVPPEKFALAVHTLQGERYAVGESEEAFSIQSVSKTFLLALALQEMGEALWHRLGREPSGNPFNSLMQLERENGVPRNPFINAGALVVCDVLFDLYQDPLLALQQWLSEESGSMALVDPETAQSELEHGDRNAALVHFMRSYGRINHRAERVLDFYCRACAIKMSTSQLANTMLILANHGVSPVSGKKRFTRSEAKRINAVMLTCGTYDAAGEFAYRVGLPCKSGVGGGIVAVIPNKMGLCVWSPPLDQTGNSAAGLAALDMFTTETGLSIF</sequence>
<feature type="binding site" evidence="6">
    <location>
        <position position="255"/>
    </location>
    <ligand>
        <name>substrate</name>
    </ligand>
</feature>
<evidence type="ECO:0000256" key="3">
    <source>
        <dbReference type="ARBA" id="ARBA00012918"/>
    </source>
</evidence>
<comment type="caution">
    <text evidence="7">The sequence shown here is derived from an EMBL/GenBank/DDBJ whole genome shotgun (WGS) entry which is preliminary data.</text>
</comment>
<dbReference type="InterPro" id="IPR015868">
    <property type="entry name" value="Glutaminase"/>
</dbReference>
<dbReference type="RefSeq" id="WP_133592011.1">
    <property type="nucleotide sequence ID" value="NZ_CP037953.1"/>
</dbReference>
<dbReference type="GO" id="GO:0004359">
    <property type="term" value="F:glutaminase activity"/>
    <property type="evidence" value="ECO:0007669"/>
    <property type="project" value="UniProtKB-UniRule"/>
</dbReference>
<feature type="binding site" evidence="6">
    <location>
        <position position="61"/>
    </location>
    <ligand>
        <name>substrate</name>
    </ligand>
</feature>
<feature type="binding site" evidence="6">
    <location>
        <position position="237"/>
    </location>
    <ligand>
        <name>substrate</name>
    </ligand>
</feature>
<evidence type="ECO:0000313" key="7">
    <source>
        <dbReference type="EMBL" id="TDQ46290.1"/>
    </source>
</evidence>
<reference evidence="7 8" key="1">
    <citation type="submission" date="2019-03" db="EMBL/GenBank/DDBJ databases">
        <title>Genomic Encyclopedia of Type Strains, Phase IV (KMG-IV): sequencing the most valuable type-strain genomes for metagenomic binning, comparative biology and taxonomic classification.</title>
        <authorList>
            <person name="Goeker M."/>
        </authorList>
    </citation>
    <scope>NUCLEOTIDE SEQUENCE [LARGE SCALE GENOMIC DNA]</scope>
    <source>
        <strain evidence="7 8">DSM 103792</strain>
    </source>
</reference>
<organism evidence="7 8">
    <name type="scientific">Permianibacter aggregans</name>
    <dbReference type="NCBI Taxonomy" id="1510150"/>
    <lineage>
        <taxon>Bacteria</taxon>
        <taxon>Pseudomonadati</taxon>
        <taxon>Pseudomonadota</taxon>
        <taxon>Gammaproteobacteria</taxon>
        <taxon>Pseudomonadales</taxon>
        <taxon>Pseudomonadaceae</taxon>
        <taxon>Permianibacter</taxon>
    </lineage>
</organism>